<feature type="compositionally biased region" description="Polar residues" evidence="3">
    <location>
        <begin position="59"/>
        <end position="68"/>
    </location>
</feature>
<organism evidence="5 6">
    <name type="scientific">Homarus americanus</name>
    <name type="common">American lobster</name>
    <dbReference type="NCBI Taxonomy" id="6706"/>
    <lineage>
        <taxon>Eukaryota</taxon>
        <taxon>Metazoa</taxon>
        <taxon>Ecdysozoa</taxon>
        <taxon>Arthropoda</taxon>
        <taxon>Crustacea</taxon>
        <taxon>Multicrustacea</taxon>
        <taxon>Malacostraca</taxon>
        <taxon>Eumalacostraca</taxon>
        <taxon>Eucarida</taxon>
        <taxon>Decapoda</taxon>
        <taxon>Pleocyemata</taxon>
        <taxon>Astacidea</taxon>
        <taxon>Nephropoidea</taxon>
        <taxon>Nephropidae</taxon>
        <taxon>Homarus</taxon>
    </lineage>
</organism>
<gene>
    <name evidence="5" type="ORF">Hamer_G000174</name>
</gene>
<dbReference type="PROSITE" id="PS51155">
    <property type="entry name" value="CHIT_BIND_RR_2"/>
    <property type="match status" value="1"/>
</dbReference>
<evidence type="ECO:0000256" key="3">
    <source>
        <dbReference type="SAM" id="MobiDB-lite"/>
    </source>
</evidence>
<evidence type="ECO:0000313" key="5">
    <source>
        <dbReference type="EMBL" id="KAG7176962.1"/>
    </source>
</evidence>
<sequence length="126" mass="13756">MKLVLLACLVALAAAAPRPDEDEAKILVDERQATADGNFNYRYETENGISEDRLGTPGSEGQSNMEGTFSYTSPEGVFVIVTYIADEFGFKADSPLLPTPHPLPAHAIEQIRVAEEQRAQGITFEK</sequence>
<reference evidence="5" key="1">
    <citation type="journal article" date="2021" name="Sci. Adv.">
        <title>The American lobster genome reveals insights on longevity, neural, and immune adaptations.</title>
        <authorList>
            <person name="Polinski J.M."/>
            <person name="Zimin A.V."/>
            <person name="Clark K.F."/>
            <person name="Kohn A.B."/>
            <person name="Sadowski N."/>
            <person name="Timp W."/>
            <person name="Ptitsyn A."/>
            <person name="Khanna P."/>
            <person name="Romanova D.Y."/>
            <person name="Williams P."/>
            <person name="Greenwood S.J."/>
            <person name="Moroz L.L."/>
            <person name="Walt D.R."/>
            <person name="Bodnar A.G."/>
        </authorList>
    </citation>
    <scope>NUCLEOTIDE SEQUENCE</scope>
    <source>
        <strain evidence="5">GMGI-L3</strain>
    </source>
</reference>
<proteinExistence type="predicted"/>
<dbReference type="GO" id="GO:0008010">
    <property type="term" value="F:structural constituent of chitin-based larval cuticle"/>
    <property type="evidence" value="ECO:0007669"/>
    <property type="project" value="TreeGrafter"/>
</dbReference>
<evidence type="ECO:0000256" key="4">
    <source>
        <dbReference type="SAM" id="SignalP"/>
    </source>
</evidence>
<dbReference type="InterPro" id="IPR050468">
    <property type="entry name" value="Cuticle_Struct_Prot"/>
</dbReference>
<evidence type="ECO:0000256" key="1">
    <source>
        <dbReference type="ARBA" id="ARBA00022460"/>
    </source>
</evidence>
<evidence type="ECO:0000256" key="2">
    <source>
        <dbReference type="PROSITE-ProRule" id="PRU00497"/>
    </source>
</evidence>
<dbReference type="EMBL" id="JAHLQT010002534">
    <property type="protein sequence ID" value="KAG7176962.1"/>
    <property type="molecule type" value="Genomic_DNA"/>
</dbReference>
<keyword evidence="4" id="KW-0732">Signal</keyword>
<dbReference type="InterPro" id="IPR000618">
    <property type="entry name" value="Insect_cuticle"/>
</dbReference>
<dbReference type="PROSITE" id="PS00233">
    <property type="entry name" value="CHIT_BIND_RR_1"/>
    <property type="match status" value="1"/>
</dbReference>
<dbReference type="InterPro" id="IPR031311">
    <property type="entry name" value="CHIT_BIND_RR_consensus"/>
</dbReference>
<dbReference type="PANTHER" id="PTHR10380">
    <property type="entry name" value="CUTICLE PROTEIN"/>
    <property type="match status" value="1"/>
</dbReference>
<dbReference type="Pfam" id="PF00379">
    <property type="entry name" value="Chitin_bind_4"/>
    <property type="match status" value="1"/>
</dbReference>
<name>A0A8J5NC19_HOMAM</name>
<dbReference type="GO" id="GO:0062129">
    <property type="term" value="C:chitin-based extracellular matrix"/>
    <property type="evidence" value="ECO:0007669"/>
    <property type="project" value="TreeGrafter"/>
</dbReference>
<protein>
    <submittedName>
        <fullName evidence="5">Cuticle protein</fullName>
    </submittedName>
</protein>
<dbReference type="AlphaFoldDB" id="A0A8J5NC19"/>
<keyword evidence="6" id="KW-1185">Reference proteome</keyword>
<feature type="signal peptide" evidence="4">
    <location>
        <begin position="1"/>
        <end position="15"/>
    </location>
</feature>
<keyword evidence="1 2" id="KW-0193">Cuticle</keyword>
<comment type="caution">
    <text evidence="5">The sequence shown here is derived from an EMBL/GenBank/DDBJ whole genome shotgun (WGS) entry which is preliminary data.</text>
</comment>
<accession>A0A8J5NC19</accession>
<feature type="chain" id="PRO_5035219213" evidence="4">
    <location>
        <begin position="16"/>
        <end position="126"/>
    </location>
</feature>
<dbReference type="OrthoDB" id="6350289at2759"/>
<feature type="region of interest" description="Disordered" evidence="3">
    <location>
        <begin position="45"/>
        <end position="68"/>
    </location>
</feature>
<dbReference type="Proteomes" id="UP000747542">
    <property type="component" value="Unassembled WGS sequence"/>
</dbReference>
<dbReference type="PANTHER" id="PTHR10380:SF237">
    <property type="entry name" value="CUTICULAR PROTEIN 65AU, ISOFORM A-RELATED"/>
    <property type="match status" value="1"/>
</dbReference>
<evidence type="ECO:0000313" key="6">
    <source>
        <dbReference type="Proteomes" id="UP000747542"/>
    </source>
</evidence>